<dbReference type="EMBL" id="BGZK01000368">
    <property type="protein sequence ID" value="GBP39579.1"/>
    <property type="molecule type" value="Genomic_DNA"/>
</dbReference>
<sequence length="67" mass="7512">MSGGQKWMQLYKEKECTGIFFFTLKTVAIMTVQPASADLSDCGGAPGPYVNARKCACRRTLRHRQKQ</sequence>
<gene>
    <name evidence="1" type="ORF">EVAR_26661_1</name>
</gene>
<comment type="caution">
    <text evidence="1">The sequence shown here is derived from an EMBL/GenBank/DDBJ whole genome shotgun (WGS) entry which is preliminary data.</text>
</comment>
<name>A0A4C1VN49_EUMVA</name>
<evidence type="ECO:0000313" key="1">
    <source>
        <dbReference type="EMBL" id="GBP39579.1"/>
    </source>
</evidence>
<proteinExistence type="predicted"/>
<dbReference type="AlphaFoldDB" id="A0A4C1VN49"/>
<reference evidence="1 2" key="1">
    <citation type="journal article" date="2019" name="Commun. Biol.">
        <title>The bagworm genome reveals a unique fibroin gene that provides high tensile strength.</title>
        <authorList>
            <person name="Kono N."/>
            <person name="Nakamura H."/>
            <person name="Ohtoshi R."/>
            <person name="Tomita M."/>
            <person name="Numata K."/>
            <person name="Arakawa K."/>
        </authorList>
    </citation>
    <scope>NUCLEOTIDE SEQUENCE [LARGE SCALE GENOMIC DNA]</scope>
</reference>
<dbReference type="Proteomes" id="UP000299102">
    <property type="component" value="Unassembled WGS sequence"/>
</dbReference>
<protein>
    <submittedName>
        <fullName evidence="1">Uncharacterized protein</fullName>
    </submittedName>
</protein>
<evidence type="ECO:0000313" key="2">
    <source>
        <dbReference type="Proteomes" id="UP000299102"/>
    </source>
</evidence>
<accession>A0A4C1VN49</accession>
<organism evidence="1 2">
    <name type="scientific">Eumeta variegata</name>
    <name type="common">Bagworm moth</name>
    <name type="synonym">Eumeta japonica</name>
    <dbReference type="NCBI Taxonomy" id="151549"/>
    <lineage>
        <taxon>Eukaryota</taxon>
        <taxon>Metazoa</taxon>
        <taxon>Ecdysozoa</taxon>
        <taxon>Arthropoda</taxon>
        <taxon>Hexapoda</taxon>
        <taxon>Insecta</taxon>
        <taxon>Pterygota</taxon>
        <taxon>Neoptera</taxon>
        <taxon>Endopterygota</taxon>
        <taxon>Lepidoptera</taxon>
        <taxon>Glossata</taxon>
        <taxon>Ditrysia</taxon>
        <taxon>Tineoidea</taxon>
        <taxon>Psychidae</taxon>
        <taxon>Oiketicinae</taxon>
        <taxon>Eumeta</taxon>
    </lineage>
</organism>
<keyword evidence="2" id="KW-1185">Reference proteome</keyword>